<dbReference type="InterPro" id="IPR018357">
    <property type="entry name" value="Hexapep_transf_CS"/>
</dbReference>
<dbReference type="Proteomes" id="UP001438008">
    <property type="component" value="Unassembled WGS sequence"/>
</dbReference>
<evidence type="ECO:0000256" key="4">
    <source>
        <dbReference type="ARBA" id="ARBA00023315"/>
    </source>
</evidence>
<sequence length="202" mass="22552">MTEWEKAEAGLLYDAKYDPDLDRGRKASQELSFDYNALRPSQIKEREEMVRKHFKKTGKKFLIEQPFRCDFWERVSVGENFYSNYNFVVLAGNTIDIGDNVMFAPDCGLYAAGHPFDVELRNSGIEYAWPIRIGNNVWIGGGTKIIGGVSIGDDVIIAAGSVVIRDIPSGVLAGGNPCKVIRKLTPEDDEKYKKGFQGFSEG</sequence>
<evidence type="ECO:0000313" key="8">
    <source>
        <dbReference type="Proteomes" id="UP001438008"/>
    </source>
</evidence>
<comment type="caution">
    <text evidence="7">The sequence shown here is derived from an EMBL/GenBank/DDBJ whole genome shotgun (WGS) entry which is preliminary data.</text>
</comment>
<comment type="similarity">
    <text evidence="1 5">Belongs to the transferase hexapeptide repeat family.</text>
</comment>
<keyword evidence="3" id="KW-0677">Repeat</keyword>
<dbReference type="InterPro" id="IPR011004">
    <property type="entry name" value="Trimer_LpxA-like_sf"/>
</dbReference>
<evidence type="ECO:0000259" key="6">
    <source>
        <dbReference type="SMART" id="SM01266"/>
    </source>
</evidence>
<evidence type="ECO:0000256" key="1">
    <source>
        <dbReference type="ARBA" id="ARBA00007274"/>
    </source>
</evidence>
<dbReference type="InterPro" id="IPR024688">
    <property type="entry name" value="Mac_dom"/>
</dbReference>
<reference evidence="7 8" key="1">
    <citation type="submission" date="2024-03" db="EMBL/GenBank/DDBJ databases">
        <title>Human intestinal bacterial collection.</title>
        <authorList>
            <person name="Pauvert C."/>
            <person name="Hitch T.C.A."/>
            <person name="Clavel T."/>
        </authorList>
    </citation>
    <scope>NUCLEOTIDE SEQUENCE [LARGE SCALE GENOMIC DNA]</scope>
    <source>
        <strain evidence="7 8">CLA-AA-H132</strain>
    </source>
</reference>
<gene>
    <name evidence="7" type="ORF">WMO29_07185</name>
</gene>
<dbReference type="EMBL" id="JBBMFE010000005">
    <property type="protein sequence ID" value="MEQ2472271.1"/>
    <property type="molecule type" value="Genomic_DNA"/>
</dbReference>
<dbReference type="InterPro" id="IPR001451">
    <property type="entry name" value="Hexapep"/>
</dbReference>
<evidence type="ECO:0000256" key="5">
    <source>
        <dbReference type="RuleBase" id="RU367021"/>
    </source>
</evidence>
<feature type="domain" description="Maltose/galactoside acetyltransferase" evidence="6">
    <location>
        <begin position="4"/>
        <end position="59"/>
    </location>
</feature>
<evidence type="ECO:0000313" key="7">
    <source>
        <dbReference type="EMBL" id="MEQ2472271.1"/>
    </source>
</evidence>
<dbReference type="CDD" id="cd03357">
    <property type="entry name" value="LbH_MAT_GAT"/>
    <property type="match status" value="1"/>
</dbReference>
<dbReference type="Gene3D" id="2.160.10.10">
    <property type="entry name" value="Hexapeptide repeat proteins"/>
    <property type="match status" value="1"/>
</dbReference>
<dbReference type="SUPFAM" id="SSF51161">
    <property type="entry name" value="Trimeric LpxA-like enzymes"/>
    <property type="match status" value="1"/>
</dbReference>
<keyword evidence="8" id="KW-1185">Reference proteome</keyword>
<dbReference type="SMART" id="SM01266">
    <property type="entry name" value="Mac"/>
    <property type="match status" value="1"/>
</dbReference>
<dbReference type="PANTHER" id="PTHR43017">
    <property type="entry name" value="GALACTOSIDE O-ACETYLTRANSFERASE"/>
    <property type="match status" value="1"/>
</dbReference>
<keyword evidence="2 5" id="KW-0808">Transferase</keyword>
<dbReference type="InterPro" id="IPR039369">
    <property type="entry name" value="LacA-like"/>
</dbReference>
<dbReference type="RefSeq" id="WP_178040011.1">
    <property type="nucleotide sequence ID" value="NZ_JBBMFE010000005.1"/>
</dbReference>
<dbReference type="PROSITE" id="PS00101">
    <property type="entry name" value="HEXAPEP_TRANSFERASES"/>
    <property type="match status" value="1"/>
</dbReference>
<organism evidence="7 8">
    <name type="scientific">Laedolimicola intestinihominis</name>
    <dbReference type="NCBI Taxonomy" id="3133166"/>
    <lineage>
        <taxon>Bacteria</taxon>
        <taxon>Bacillati</taxon>
        <taxon>Bacillota</taxon>
        <taxon>Clostridia</taxon>
        <taxon>Lachnospirales</taxon>
        <taxon>Lachnospiraceae</taxon>
        <taxon>Laedolimicola</taxon>
    </lineage>
</organism>
<evidence type="ECO:0000256" key="3">
    <source>
        <dbReference type="ARBA" id="ARBA00022737"/>
    </source>
</evidence>
<dbReference type="Pfam" id="PF00132">
    <property type="entry name" value="Hexapep"/>
    <property type="match status" value="1"/>
</dbReference>
<dbReference type="EC" id="2.3.1.-" evidence="5"/>
<accession>A0ABV1FG73</accession>
<evidence type="ECO:0000256" key="2">
    <source>
        <dbReference type="ARBA" id="ARBA00022679"/>
    </source>
</evidence>
<dbReference type="Pfam" id="PF12464">
    <property type="entry name" value="Mac"/>
    <property type="match status" value="1"/>
</dbReference>
<keyword evidence="4 5" id="KW-0012">Acyltransferase</keyword>
<protein>
    <recommendedName>
        <fullName evidence="5">Acetyltransferase</fullName>
        <ecNumber evidence="5">2.3.1.-</ecNumber>
    </recommendedName>
</protein>
<dbReference type="PANTHER" id="PTHR43017:SF1">
    <property type="entry name" value="ACETYLTRANSFERASE YJL218W-RELATED"/>
    <property type="match status" value="1"/>
</dbReference>
<proteinExistence type="inferred from homology"/>
<name>A0ABV1FG73_9FIRM</name>